<accession>B0YB84</accession>
<evidence type="ECO:0000313" key="2">
    <source>
        <dbReference type="Proteomes" id="UP000001699"/>
    </source>
</evidence>
<dbReference type="Proteomes" id="UP000001699">
    <property type="component" value="Unassembled WGS sequence"/>
</dbReference>
<sequence length="219" mass="24344">MAGKSCPVRALDMTRSSAPLSDSHFGENWAYHKRLGIALISGGRRVRDLTTHPWLARQNPSIGFQKATSQGTLRLSSPACLGAKQERSKIGRLTMFLAVHPYPGGSGSRETMQDIWPRASKPSGNCKISTMARLALQEDTYCCCIFSPWWQVHVLNCPCQWVCLDHFPEPGYTIIKVCILLKIPLPLAPSNQATRKSSVIHDWVGVGECTWMWICAFSV</sequence>
<proteinExistence type="predicted"/>
<name>B0YB84_ASPFC</name>
<protein>
    <submittedName>
        <fullName evidence="1">Uncharacterized protein</fullName>
    </submittedName>
</protein>
<reference evidence="1 2" key="1">
    <citation type="journal article" date="2008" name="PLoS Genet.">
        <title>Genomic islands in the pathogenic filamentous fungus Aspergillus fumigatus.</title>
        <authorList>
            <person name="Fedorova N.D."/>
            <person name="Khaldi N."/>
            <person name="Joardar V.S."/>
            <person name="Maiti R."/>
            <person name="Amedeo P."/>
            <person name="Anderson M.J."/>
            <person name="Crabtree J."/>
            <person name="Silva J.C."/>
            <person name="Badger J.H."/>
            <person name="Albarraq A."/>
            <person name="Angiuoli S."/>
            <person name="Bussey H."/>
            <person name="Bowyer P."/>
            <person name="Cotty P.J."/>
            <person name="Dyer P.S."/>
            <person name="Egan A."/>
            <person name="Galens K."/>
            <person name="Fraser-Liggett C.M."/>
            <person name="Haas B.J."/>
            <person name="Inman J.M."/>
            <person name="Kent R."/>
            <person name="Lemieux S."/>
            <person name="Malavazi I."/>
            <person name="Orvis J."/>
            <person name="Roemer T."/>
            <person name="Ronning C.M."/>
            <person name="Sundaram J.P."/>
            <person name="Sutton G."/>
            <person name="Turner G."/>
            <person name="Venter J.C."/>
            <person name="White O.R."/>
            <person name="Whitty B.R."/>
            <person name="Youngman P."/>
            <person name="Wolfe K.H."/>
            <person name="Goldman G.H."/>
            <person name="Wortman J.R."/>
            <person name="Jiang B."/>
            <person name="Denning D.W."/>
            <person name="Nierman W.C."/>
        </authorList>
    </citation>
    <scope>NUCLEOTIDE SEQUENCE [LARGE SCALE GENOMIC DNA]</scope>
    <source>
        <strain evidence="2">CBS 144.89 / FGSC A1163 / CEA10</strain>
    </source>
</reference>
<dbReference type="EMBL" id="DS499601">
    <property type="protein sequence ID" value="EDP48474.1"/>
    <property type="molecule type" value="Genomic_DNA"/>
</dbReference>
<dbReference type="AlphaFoldDB" id="B0YB84"/>
<dbReference type="VEuPathDB" id="FungiDB:AFUB_091910"/>
<dbReference type="HOGENOM" id="CLU_1261227_0_0_1"/>
<organism evidence="1 2">
    <name type="scientific">Aspergillus fumigatus (strain CBS 144.89 / FGSC A1163 / CEA10)</name>
    <name type="common">Neosartorya fumigata</name>
    <dbReference type="NCBI Taxonomy" id="451804"/>
    <lineage>
        <taxon>Eukaryota</taxon>
        <taxon>Fungi</taxon>
        <taxon>Dikarya</taxon>
        <taxon>Ascomycota</taxon>
        <taxon>Pezizomycotina</taxon>
        <taxon>Eurotiomycetes</taxon>
        <taxon>Eurotiomycetidae</taxon>
        <taxon>Eurotiales</taxon>
        <taxon>Aspergillaceae</taxon>
        <taxon>Aspergillus</taxon>
        <taxon>Aspergillus subgen. Fumigati</taxon>
    </lineage>
</organism>
<gene>
    <name evidence="1" type="ORF">AFUB_091910</name>
</gene>
<evidence type="ECO:0000313" key="1">
    <source>
        <dbReference type="EMBL" id="EDP48474.1"/>
    </source>
</evidence>
<keyword evidence="2" id="KW-1185">Reference proteome</keyword>